<accession>A0A6J4R8R5</accession>
<sequence>MSPARPRKLVLAVIDGMKPSALERAVQTGRAPVLRAMTERGTYVPGCTALFPSVTPVCATAIATGVRQDRHHIPGMNWYWREAGRYVEYGSSFSASRRFGFARQLNDTIYNLNGEHLPPEVLTVFEQLDDGGIRTAGTTYLVIRGRHEHQVARDSPLSRLAATVIRKPVMGPRELFYADIFASRETDCTATLGLPGRRDQHSGCVGAHLVANDLCDFLLLSLPDNDTHSHEHGPDAQVASIADADRQLERLAHAAGGIDAFLDTHAVIAVADHSHAPVERTIDLEPAIRDLFHVLEPSGRGGDDAEVAMCPSQRSAQLYGLVEEGRDALVPRMVEAALE</sequence>
<name>A0A6J4R8R5_9ACTN</name>
<dbReference type="PANTHER" id="PTHR10151:SF120">
    <property type="entry name" value="BIS(5'-ADENOSYL)-TRIPHOSPHATASE"/>
    <property type="match status" value="1"/>
</dbReference>
<proteinExistence type="predicted"/>
<organism evidence="1">
    <name type="scientific">uncultured Solirubrobacteraceae bacterium</name>
    <dbReference type="NCBI Taxonomy" id="1162706"/>
    <lineage>
        <taxon>Bacteria</taxon>
        <taxon>Bacillati</taxon>
        <taxon>Actinomycetota</taxon>
        <taxon>Thermoleophilia</taxon>
        <taxon>Solirubrobacterales</taxon>
        <taxon>Solirubrobacteraceae</taxon>
        <taxon>environmental samples</taxon>
    </lineage>
</organism>
<dbReference type="Gene3D" id="3.40.720.10">
    <property type="entry name" value="Alkaline Phosphatase, subunit A"/>
    <property type="match status" value="1"/>
</dbReference>
<dbReference type="AlphaFoldDB" id="A0A6J4R8R5"/>
<dbReference type="InterPro" id="IPR017850">
    <property type="entry name" value="Alkaline_phosphatase_core_sf"/>
</dbReference>
<dbReference type="GO" id="GO:0016787">
    <property type="term" value="F:hydrolase activity"/>
    <property type="evidence" value="ECO:0007669"/>
    <property type="project" value="UniProtKB-ARBA"/>
</dbReference>
<dbReference type="EMBL" id="CADCVO010000025">
    <property type="protein sequence ID" value="CAA9467258.1"/>
    <property type="molecule type" value="Genomic_DNA"/>
</dbReference>
<gene>
    <name evidence="1" type="ORF">AVDCRST_MAG13-147</name>
</gene>
<dbReference type="InterPro" id="IPR002591">
    <property type="entry name" value="Phosphodiest/P_Trfase"/>
</dbReference>
<dbReference type="PANTHER" id="PTHR10151">
    <property type="entry name" value="ECTONUCLEOTIDE PYROPHOSPHATASE/PHOSPHODIESTERASE"/>
    <property type="match status" value="1"/>
</dbReference>
<feature type="non-terminal residue" evidence="1">
    <location>
        <position position="339"/>
    </location>
</feature>
<evidence type="ECO:0000313" key="1">
    <source>
        <dbReference type="EMBL" id="CAA9467258.1"/>
    </source>
</evidence>
<protein>
    <submittedName>
        <fullName evidence="1">Uncharacterized protein</fullName>
    </submittedName>
</protein>
<dbReference type="Pfam" id="PF01663">
    <property type="entry name" value="Phosphodiest"/>
    <property type="match status" value="1"/>
</dbReference>
<dbReference type="SUPFAM" id="SSF53649">
    <property type="entry name" value="Alkaline phosphatase-like"/>
    <property type="match status" value="1"/>
</dbReference>
<reference evidence="1" key="1">
    <citation type="submission" date="2020-02" db="EMBL/GenBank/DDBJ databases">
        <authorList>
            <person name="Meier V. D."/>
        </authorList>
    </citation>
    <scope>NUCLEOTIDE SEQUENCE</scope>
    <source>
        <strain evidence="1">AVDCRST_MAG13</strain>
    </source>
</reference>